<feature type="transmembrane region" description="Helical" evidence="2">
    <location>
        <begin position="175"/>
        <end position="194"/>
    </location>
</feature>
<dbReference type="OrthoDB" id="7614484at2"/>
<evidence type="ECO:0000256" key="2">
    <source>
        <dbReference type="SAM" id="Phobius"/>
    </source>
</evidence>
<protein>
    <recommendedName>
        <fullName evidence="5">Transmembrane protein</fullName>
    </recommendedName>
</protein>
<dbReference type="Proteomes" id="UP000024816">
    <property type="component" value="Unassembled WGS sequence"/>
</dbReference>
<dbReference type="AlphaFoldDB" id="A0A059F5U3"/>
<keyword evidence="2" id="KW-1133">Transmembrane helix</keyword>
<feature type="transmembrane region" description="Helical" evidence="2">
    <location>
        <begin position="206"/>
        <end position="228"/>
    </location>
</feature>
<evidence type="ECO:0000313" key="4">
    <source>
        <dbReference type="Proteomes" id="UP000024816"/>
    </source>
</evidence>
<keyword evidence="2" id="KW-0472">Membrane</keyword>
<dbReference type="PATRIC" id="fig|1280952.3.peg.3454"/>
<evidence type="ECO:0008006" key="5">
    <source>
        <dbReference type="Google" id="ProtNLM"/>
    </source>
</evidence>
<gene>
    <name evidence="3" type="ORF">HJA_17275</name>
</gene>
<proteinExistence type="predicted"/>
<dbReference type="eggNOG" id="ENOG502Z8Y7">
    <property type="taxonomic scope" value="Bacteria"/>
</dbReference>
<dbReference type="STRING" id="1280952.HJA_17275"/>
<dbReference type="EMBL" id="ARYJ01000021">
    <property type="protein sequence ID" value="KCZ82838.1"/>
    <property type="molecule type" value="Genomic_DNA"/>
</dbReference>
<feature type="region of interest" description="Disordered" evidence="1">
    <location>
        <begin position="513"/>
        <end position="532"/>
    </location>
</feature>
<reference evidence="3 4" key="1">
    <citation type="journal article" date="2014" name="Antonie Van Leeuwenhoek">
        <title>Hyphomonas beringensis sp. nov. and Hyphomonas chukchiensis sp. nov., isolated from surface seawater of the Bering Sea and Chukchi Sea.</title>
        <authorList>
            <person name="Li C."/>
            <person name="Lai Q."/>
            <person name="Li G."/>
            <person name="Dong C."/>
            <person name="Wang J."/>
            <person name="Liao Y."/>
            <person name="Shao Z."/>
        </authorList>
    </citation>
    <scope>NUCLEOTIDE SEQUENCE [LARGE SCALE GENOMIC DNA]</scope>
    <source>
        <strain evidence="3 4">VP2</strain>
    </source>
</reference>
<evidence type="ECO:0000313" key="3">
    <source>
        <dbReference type="EMBL" id="KCZ82838.1"/>
    </source>
</evidence>
<name>A0A059F5U3_9PROT</name>
<sequence length="532" mass="59491">MAKNTVRWGADVGCQTKVKPLELPNDLADHGLKGKRAKGELGISRQMTRKDAKADAQDGLPVSEAITQDQWSEREQMIAERAEEVRRGLGTWMSTASASVRNYIADYTPIDIHPDQLREAIKSEENEYRHYETDDTADAKETHSAAIIELQQFRARHGDRIGDRTPDIKKNVEQAIAILVFIMILEGGFNALLFKDAQANGLIGGMMIAFGVSAVNVCLGVIAGFFGLRYALNSPNIVKRVIGGTVATVCIAAGILLNFFVAHFRDAVETGLHSTDAEAGLGTFSLFSISPSEVFVSMFPNVFSLDSFIALGLLFMGLTVFGLAIYEGYDRISDRYPGYGRVWRKERKAYERRQAVRNAVRDDLSDYFTSCRQWFETQQSRHVAAKREIEKAMNLLDARRDFAIAIASRAADQERSLKVAYRQAHRRARNANRDRLGDQAACPAYFDEIVTPQLPSYDLAKEREQAQAAMKTIDNNITALNICREWLEQHIQQVQQGLSSIEKKVVEEIGKVREAKQSKGDTHVPVDQARRA</sequence>
<comment type="caution">
    <text evidence="3">The sequence shown here is derived from an EMBL/GenBank/DDBJ whole genome shotgun (WGS) entry which is preliminary data.</text>
</comment>
<accession>A0A059F5U3</accession>
<keyword evidence="4" id="KW-1185">Reference proteome</keyword>
<keyword evidence="2" id="KW-0812">Transmembrane</keyword>
<feature type="transmembrane region" description="Helical" evidence="2">
    <location>
        <begin position="308"/>
        <end position="326"/>
    </location>
</feature>
<organism evidence="3 4">
    <name type="scientific">Hyphomonas jannaschiana VP2</name>
    <dbReference type="NCBI Taxonomy" id="1280952"/>
    <lineage>
        <taxon>Bacteria</taxon>
        <taxon>Pseudomonadati</taxon>
        <taxon>Pseudomonadota</taxon>
        <taxon>Alphaproteobacteria</taxon>
        <taxon>Hyphomonadales</taxon>
        <taxon>Hyphomonadaceae</taxon>
        <taxon>Hyphomonas</taxon>
    </lineage>
</organism>
<feature type="transmembrane region" description="Helical" evidence="2">
    <location>
        <begin position="240"/>
        <end position="261"/>
    </location>
</feature>
<dbReference type="RefSeq" id="WP_035584935.1">
    <property type="nucleotide sequence ID" value="NZ_ARYJ01000021.1"/>
</dbReference>
<evidence type="ECO:0000256" key="1">
    <source>
        <dbReference type="SAM" id="MobiDB-lite"/>
    </source>
</evidence>